<feature type="non-terminal residue" evidence="1">
    <location>
        <position position="1"/>
    </location>
</feature>
<dbReference type="PANTHER" id="PTHR37245">
    <property type="entry name" value="PAMP-INDUCED SECRETED PEPTIDE 1"/>
    <property type="match status" value="1"/>
</dbReference>
<gene>
    <name evidence="1" type="ORF">ACH5RR_032209</name>
</gene>
<accession>A0ABD2YKI1</accession>
<proteinExistence type="predicted"/>
<sequence>ADKFFPFKLSVLKIFNIFTPKKKMNYRKAATLLMVLVIFVAIMSHVHVEAARLLTEEASFGANHLDTFPSVYEKAKVTMSYWLERLASGPSPRGPGH</sequence>
<evidence type="ECO:0000313" key="2">
    <source>
        <dbReference type="Proteomes" id="UP001630127"/>
    </source>
</evidence>
<dbReference type="EMBL" id="JBJUIK010000013">
    <property type="protein sequence ID" value="KAL3506827.1"/>
    <property type="molecule type" value="Genomic_DNA"/>
</dbReference>
<organism evidence="1 2">
    <name type="scientific">Cinchona calisaya</name>
    <dbReference type="NCBI Taxonomy" id="153742"/>
    <lineage>
        <taxon>Eukaryota</taxon>
        <taxon>Viridiplantae</taxon>
        <taxon>Streptophyta</taxon>
        <taxon>Embryophyta</taxon>
        <taxon>Tracheophyta</taxon>
        <taxon>Spermatophyta</taxon>
        <taxon>Magnoliopsida</taxon>
        <taxon>eudicotyledons</taxon>
        <taxon>Gunneridae</taxon>
        <taxon>Pentapetalae</taxon>
        <taxon>asterids</taxon>
        <taxon>lamiids</taxon>
        <taxon>Gentianales</taxon>
        <taxon>Rubiaceae</taxon>
        <taxon>Cinchonoideae</taxon>
        <taxon>Cinchoneae</taxon>
        <taxon>Cinchona</taxon>
    </lineage>
</organism>
<comment type="caution">
    <text evidence="1">The sequence shown here is derived from an EMBL/GenBank/DDBJ whole genome shotgun (WGS) entry which is preliminary data.</text>
</comment>
<evidence type="ECO:0000313" key="1">
    <source>
        <dbReference type="EMBL" id="KAL3506827.1"/>
    </source>
</evidence>
<reference evidence="1 2" key="1">
    <citation type="submission" date="2024-11" db="EMBL/GenBank/DDBJ databases">
        <title>A near-complete genome assembly of Cinchona calisaya.</title>
        <authorList>
            <person name="Lian D.C."/>
            <person name="Zhao X.W."/>
            <person name="Wei L."/>
        </authorList>
    </citation>
    <scope>NUCLEOTIDE SEQUENCE [LARGE SCALE GENOMIC DNA]</scope>
    <source>
        <tissue evidence="1">Nenye</tissue>
    </source>
</reference>
<dbReference type="InterPro" id="IPR040273">
    <property type="entry name" value="PIP1"/>
</dbReference>
<protein>
    <submittedName>
        <fullName evidence="1">Uncharacterized protein</fullName>
    </submittedName>
</protein>
<dbReference type="Proteomes" id="UP001630127">
    <property type="component" value="Unassembled WGS sequence"/>
</dbReference>
<dbReference type="PANTHER" id="PTHR37245:SF4">
    <property type="entry name" value="PAMP-INDUCED SECRETED PEPTIDE 1"/>
    <property type="match status" value="1"/>
</dbReference>
<name>A0ABD2YKI1_9GENT</name>
<dbReference type="AlphaFoldDB" id="A0ABD2YKI1"/>
<keyword evidence="2" id="KW-1185">Reference proteome</keyword>